<dbReference type="SMART" id="SM00046">
    <property type="entry name" value="DAGKc"/>
    <property type="match status" value="1"/>
</dbReference>
<feature type="domain" description="DAGKc" evidence="4">
    <location>
        <begin position="235"/>
        <end position="382"/>
    </location>
</feature>
<keyword evidence="1" id="KW-1133">Transmembrane helix</keyword>
<dbReference type="InterPro" id="IPR017438">
    <property type="entry name" value="ATP-NAD_kinase_N"/>
</dbReference>
<dbReference type="PROSITE" id="PS50146">
    <property type="entry name" value="DAGK"/>
    <property type="match status" value="1"/>
</dbReference>
<evidence type="ECO:0000259" key="4">
    <source>
        <dbReference type="PROSITE" id="PS50146"/>
    </source>
</evidence>
<evidence type="ECO:0000256" key="1">
    <source>
        <dbReference type="SAM" id="Phobius"/>
    </source>
</evidence>
<dbReference type="Pfam" id="PF00782">
    <property type="entry name" value="DSPc"/>
    <property type="match status" value="1"/>
</dbReference>
<dbReference type="InterPro" id="IPR001206">
    <property type="entry name" value="Diacylglycerol_kinase_cat_dom"/>
</dbReference>
<organism evidence="5 6">
    <name type="scientific">Colwellia ponticola</name>
    <dbReference type="NCBI Taxonomy" id="2304625"/>
    <lineage>
        <taxon>Bacteria</taxon>
        <taxon>Pseudomonadati</taxon>
        <taxon>Pseudomonadota</taxon>
        <taxon>Gammaproteobacteria</taxon>
        <taxon>Alteromonadales</taxon>
        <taxon>Colwelliaceae</taxon>
        <taxon>Colwellia</taxon>
    </lineage>
</organism>
<evidence type="ECO:0000259" key="3">
    <source>
        <dbReference type="PROSITE" id="PS50056"/>
    </source>
</evidence>
<gene>
    <name evidence="5" type="ORF">FCS21_14235</name>
</gene>
<reference evidence="5 6" key="1">
    <citation type="submission" date="2019-05" db="EMBL/GenBank/DDBJ databases">
        <title>Colwellia ponticola sp. nov., isolated from seawater.</title>
        <authorList>
            <person name="Yoon J.-H."/>
        </authorList>
    </citation>
    <scope>NUCLEOTIDE SEQUENCE [LARGE SCALE GENOMIC DNA]</scope>
    <source>
        <strain evidence="5 6">OISW-25</strain>
    </source>
</reference>
<dbReference type="Gene3D" id="2.60.200.40">
    <property type="match status" value="1"/>
</dbReference>
<dbReference type="SUPFAM" id="SSF111331">
    <property type="entry name" value="NAD kinase/diacylglycerol kinase-like"/>
    <property type="match status" value="1"/>
</dbReference>
<dbReference type="Pfam" id="PF00781">
    <property type="entry name" value="DAGK_cat"/>
    <property type="match status" value="1"/>
</dbReference>
<dbReference type="Gene3D" id="3.40.50.10330">
    <property type="entry name" value="Probable inorganic polyphosphate/atp-NAD kinase, domain 1"/>
    <property type="match status" value="1"/>
</dbReference>
<keyword evidence="6" id="KW-1185">Reference proteome</keyword>
<proteinExistence type="predicted"/>
<feature type="transmembrane region" description="Helical" evidence="1">
    <location>
        <begin position="58"/>
        <end position="78"/>
    </location>
</feature>
<feature type="transmembrane region" description="Helical" evidence="1">
    <location>
        <begin position="5"/>
        <end position="23"/>
    </location>
</feature>
<dbReference type="InterPro" id="IPR016064">
    <property type="entry name" value="NAD/diacylglycerol_kinase_sf"/>
</dbReference>
<dbReference type="EMBL" id="SZVP01000017">
    <property type="protein sequence ID" value="TMM42501.1"/>
    <property type="molecule type" value="Genomic_DNA"/>
</dbReference>
<dbReference type="SMART" id="SM00195">
    <property type="entry name" value="DSPc"/>
    <property type="match status" value="1"/>
</dbReference>
<feature type="domain" description="Tyrosine-protein phosphatase" evidence="2">
    <location>
        <begin position="89"/>
        <end position="234"/>
    </location>
</feature>
<dbReference type="InterPro" id="IPR029021">
    <property type="entry name" value="Prot-tyrosine_phosphatase-like"/>
</dbReference>
<evidence type="ECO:0008006" key="7">
    <source>
        <dbReference type="Google" id="ProtNLM"/>
    </source>
</evidence>
<name>A0A8H2JJ74_9GAMM</name>
<dbReference type="GO" id="GO:0016301">
    <property type="term" value="F:kinase activity"/>
    <property type="evidence" value="ECO:0007669"/>
    <property type="project" value="InterPro"/>
</dbReference>
<accession>A0A8H2JJ74</accession>
<dbReference type="InterPro" id="IPR000387">
    <property type="entry name" value="Tyr_Pase_dom"/>
</dbReference>
<feature type="domain" description="Tyrosine specific protein phosphatases" evidence="3">
    <location>
        <begin position="155"/>
        <end position="223"/>
    </location>
</feature>
<dbReference type="PROSITE" id="PS50054">
    <property type="entry name" value="TYR_PHOSPHATASE_DUAL"/>
    <property type="match status" value="1"/>
</dbReference>
<feature type="transmembrane region" description="Helical" evidence="1">
    <location>
        <begin position="29"/>
        <end position="46"/>
    </location>
</feature>
<sequence length="553" mass="59807">MPITYYYLAGACLSFAAAIYSPGYYYTLIFFWIASSFSLVSAAYLLKNPYIFRKKQDGTIPVYIRWLFIPFLLGAQLYNAWARKNDSVQAIQKIEDNLFLACRLFPSDMVELKESGVHAILDVTAEFDGLDWSANGENLSYLSLPVLDHQSPTNQQLVQAINWVDMHVEQHGVVIHCALGRGRSVFFMAAYLLSKNKHWTIEQALEAIYGVRKTAGLNRQQLKALVKAHKSGILVTKARLALIANPVSGGGKWPEAKDDITQRLSAKYAVSIYETTAEISAKTLAEKALKQGHTILVGCGGDGTIAEVAAVLTHRRLATNSADKKATNGDLTLGIIPLGTTNALSHVLHGAGTKVFPISVCCDVILEGKTSVIDTATCNDELFLLIASVGLSQKMIESADREEKNAGGQLAYLKGLWDALCLNEAITLTITLDEQPPFTVTTTSFVVANAAPFSTILAQGGGGPDIADGLLDITWLPDETIATEQALNLTGLAASGLIGNVVEVAPNDTIEFRQGKSIMIEATSPLSYVIDGESREADKIFITIEPSSLTVLS</sequence>
<dbReference type="PANTHER" id="PTHR47216">
    <property type="match status" value="1"/>
</dbReference>
<dbReference type="OrthoDB" id="142078at2"/>
<comment type="caution">
    <text evidence="5">The sequence shown here is derived from an EMBL/GenBank/DDBJ whole genome shotgun (WGS) entry which is preliminary data.</text>
</comment>
<keyword evidence="1" id="KW-0812">Transmembrane</keyword>
<dbReference type="PROSITE" id="PS50056">
    <property type="entry name" value="TYR_PHOSPHATASE_2"/>
    <property type="match status" value="1"/>
</dbReference>
<evidence type="ECO:0000313" key="6">
    <source>
        <dbReference type="Proteomes" id="UP000307702"/>
    </source>
</evidence>
<keyword evidence="1" id="KW-0472">Membrane</keyword>
<dbReference type="InterPro" id="IPR000340">
    <property type="entry name" value="Dual-sp_phosphatase_cat-dom"/>
</dbReference>
<dbReference type="RefSeq" id="WP_138624217.1">
    <property type="nucleotide sequence ID" value="NZ_SZVP01000017.1"/>
</dbReference>
<evidence type="ECO:0000313" key="5">
    <source>
        <dbReference type="EMBL" id="TMM42501.1"/>
    </source>
</evidence>
<dbReference type="PANTHER" id="PTHR47216:SF4">
    <property type="entry name" value="OS01G0859400 PROTEIN"/>
    <property type="match status" value="1"/>
</dbReference>
<protein>
    <recommendedName>
        <fullName evidence="7">Dual specificity protein phosphatase family protein</fullName>
    </recommendedName>
</protein>
<dbReference type="AlphaFoldDB" id="A0A8H2JJ74"/>
<dbReference type="NCBIfam" id="NF009025">
    <property type="entry name" value="PRK12361.1"/>
    <property type="match status" value="1"/>
</dbReference>
<dbReference type="InterPro" id="IPR020422">
    <property type="entry name" value="TYR_PHOSPHATASE_DUAL_dom"/>
</dbReference>
<dbReference type="Gene3D" id="3.90.190.10">
    <property type="entry name" value="Protein tyrosine phosphatase superfamily"/>
    <property type="match status" value="1"/>
</dbReference>
<dbReference type="Proteomes" id="UP000307702">
    <property type="component" value="Unassembled WGS sequence"/>
</dbReference>
<evidence type="ECO:0000259" key="2">
    <source>
        <dbReference type="PROSITE" id="PS50054"/>
    </source>
</evidence>
<dbReference type="SUPFAM" id="SSF52799">
    <property type="entry name" value="(Phosphotyrosine protein) phosphatases II"/>
    <property type="match status" value="1"/>
</dbReference>